<feature type="transmembrane region" description="Helical" evidence="7">
    <location>
        <begin position="849"/>
        <end position="876"/>
    </location>
</feature>
<sequence>MLRRMWAQVSRRVGPALSPVPLAARRLKAEAWLAAAISIGLLAAVAFTTSIPTYSNAVYVRLLRKELHEKTKNYPPFAFMFHFLGAKHGYAEWDDVRSVDSFLTRQAAGNLGLPRTLNVRFFQTVPFSIFPQDSETRAIAHAPIADLSFAFQSDFEQKITMLEGRLPAGEGLFSSRTDPSEVIININLAEKMGWQVGETLVAFSSEGADSEGAPIQIPFQVVGVWEITDRLDEYWFYNPFALIRNQLLVSEETFSRQIGSYLKGEIAVGAWYMVLDGESFEVREADAFLERLRRVDKGAAALLTGTSLLVAPSSSGLQRYQRAAQAMTLSLFVIALPIFGSIAAYLWLVAGVYVERRRAEISLLRSRGASAGQISAMVALEALAMGGVAWAGGVPVGSRVAQVIDRTQGFLEFGGSSTTPMTITPSVGRIALFTVGLALVLILLPTLGATRHTLASYRRERARGRWRWRHGLGLDSLTLLAAGYGLYRLRSEGGIASLRTDDAEAIGPVLDPLHFITPVLWLLGFALLGVRLLTPLMLTISWLSRRLEGLGLLLTVRRLARSTGSYRIPLLLLILTLSLAVFTASLAQTMSRQITAEIHYRFGADMRLKEVGESIEIDPLGLSSSGSAPNSGSDSVQQESTTAEGYTSWSFLPVAEHRDAPGVRAVARVGRYKALAEVGQWRQEGRFIGIDRTDFPDVVFWRTDFARSSLGSLMNALALAPNGVLVPNSFLRRMVLKEGDDLRVVVSIPEQRKELTWVEAPLDFRIVGTFDRFPSWEPEHGPAIVGNLDYVFESAGGQFPFEVWLKTEQDPDYQLIEQDLKEKGFRILGWEAPGPQVLQALRRPEFQGVVGLLSIGFVACTLLTVLGFALFTVASFRERAIETGVLRALGFTPQEVISLMGWELIVLLLFGLTVGTGIGIWTSGTFIPLLQSGIDPMPMLLPLAPQIAWPRVYQVYLILGILYICSTALLTVSLMRSQVTQAIKMGETI</sequence>
<dbReference type="InterPro" id="IPR003838">
    <property type="entry name" value="ABC3_permease_C"/>
</dbReference>
<dbReference type="AlphaFoldDB" id="A0A6B0YVR3"/>
<feature type="domain" description="ABC3 transporter permease C-terminal" evidence="8">
    <location>
        <begin position="336"/>
        <end position="451"/>
    </location>
</feature>
<dbReference type="PANTHER" id="PTHR30572">
    <property type="entry name" value="MEMBRANE COMPONENT OF TRANSPORTER-RELATED"/>
    <property type="match status" value="1"/>
</dbReference>
<gene>
    <name evidence="9" type="ORF">F4Y42_13655</name>
</gene>
<proteinExistence type="inferred from homology"/>
<evidence type="ECO:0000256" key="5">
    <source>
        <dbReference type="ARBA" id="ARBA00023136"/>
    </source>
</evidence>
<evidence type="ECO:0000313" key="9">
    <source>
        <dbReference type="EMBL" id="MXY94481.1"/>
    </source>
</evidence>
<keyword evidence="3 7" id="KW-0812">Transmembrane</keyword>
<comment type="caution">
    <text evidence="9">The sequence shown here is derived from an EMBL/GenBank/DDBJ whole genome shotgun (WGS) entry which is preliminary data.</text>
</comment>
<evidence type="ECO:0000256" key="2">
    <source>
        <dbReference type="ARBA" id="ARBA00022475"/>
    </source>
</evidence>
<dbReference type="GO" id="GO:0022857">
    <property type="term" value="F:transmembrane transporter activity"/>
    <property type="evidence" value="ECO:0007669"/>
    <property type="project" value="TreeGrafter"/>
</dbReference>
<keyword evidence="2" id="KW-1003">Cell membrane</keyword>
<feature type="domain" description="ABC3 transporter permease C-terminal" evidence="8">
    <location>
        <begin position="857"/>
        <end position="976"/>
    </location>
</feature>
<feature type="transmembrane region" description="Helical" evidence="7">
    <location>
        <begin position="519"/>
        <end position="543"/>
    </location>
</feature>
<dbReference type="EMBL" id="VXRG01000113">
    <property type="protein sequence ID" value="MXY94481.1"/>
    <property type="molecule type" value="Genomic_DNA"/>
</dbReference>
<keyword evidence="5 7" id="KW-0472">Membrane</keyword>
<feature type="transmembrane region" description="Helical" evidence="7">
    <location>
        <begin position="430"/>
        <end position="450"/>
    </location>
</feature>
<feature type="transmembrane region" description="Helical" evidence="7">
    <location>
        <begin position="374"/>
        <end position="393"/>
    </location>
</feature>
<dbReference type="Pfam" id="PF02687">
    <property type="entry name" value="FtsX"/>
    <property type="match status" value="2"/>
</dbReference>
<name>A0A6B0YVR3_9CHLR</name>
<feature type="transmembrane region" description="Helical" evidence="7">
    <location>
        <begin position="953"/>
        <end position="975"/>
    </location>
</feature>
<evidence type="ECO:0000256" key="7">
    <source>
        <dbReference type="SAM" id="Phobius"/>
    </source>
</evidence>
<comment type="subcellular location">
    <subcellularLocation>
        <location evidence="1">Cell membrane</location>
        <topology evidence="1">Multi-pass membrane protein</topology>
    </subcellularLocation>
</comment>
<feature type="transmembrane region" description="Helical" evidence="7">
    <location>
        <begin position="329"/>
        <end position="354"/>
    </location>
</feature>
<dbReference type="InterPro" id="IPR050250">
    <property type="entry name" value="Macrolide_Exporter_MacB"/>
</dbReference>
<reference evidence="9" key="1">
    <citation type="submission" date="2019-09" db="EMBL/GenBank/DDBJ databases">
        <title>Characterisation of the sponge microbiome using genome-centric metagenomics.</title>
        <authorList>
            <person name="Engelberts J.P."/>
            <person name="Robbins S.J."/>
            <person name="De Goeij J.M."/>
            <person name="Aranda M."/>
            <person name="Bell S.C."/>
            <person name="Webster N.S."/>
        </authorList>
    </citation>
    <scope>NUCLEOTIDE SEQUENCE</scope>
    <source>
        <strain evidence="9">SB0664_bin_27</strain>
    </source>
</reference>
<evidence type="ECO:0000256" key="3">
    <source>
        <dbReference type="ARBA" id="ARBA00022692"/>
    </source>
</evidence>
<feature type="transmembrane region" description="Helical" evidence="7">
    <location>
        <begin position="564"/>
        <end position="587"/>
    </location>
</feature>
<feature type="transmembrane region" description="Helical" evidence="7">
    <location>
        <begin position="31"/>
        <end position="54"/>
    </location>
</feature>
<organism evidence="9">
    <name type="scientific">Caldilineaceae bacterium SB0664_bin_27</name>
    <dbReference type="NCBI Taxonomy" id="2605260"/>
    <lineage>
        <taxon>Bacteria</taxon>
        <taxon>Bacillati</taxon>
        <taxon>Chloroflexota</taxon>
        <taxon>Caldilineae</taxon>
        <taxon>Caldilineales</taxon>
        <taxon>Caldilineaceae</taxon>
    </lineage>
</organism>
<dbReference type="PANTHER" id="PTHR30572:SF4">
    <property type="entry name" value="ABC TRANSPORTER PERMEASE YTRF"/>
    <property type="match status" value="1"/>
</dbReference>
<dbReference type="GO" id="GO:0005886">
    <property type="term" value="C:plasma membrane"/>
    <property type="evidence" value="ECO:0007669"/>
    <property type="project" value="UniProtKB-SubCell"/>
</dbReference>
<protein>
    <submittedName>
        <fullName evidence="9">ABC transporter permease</fullName>
    </submittedName>
</protein>
<keyword evidence="4 7" id="KW-1133">Transmembrane helix</keyword>
<comment type="similarity">
    <text evidence="6">Belongs to the ABC-4 integral membrane protein family.</text>
</comment>
<evidence type="ECO:0000256" key="1">
    <source>
        <dbReference type="ARBA" id="ARBA00004651"/>
    </source>
</evidence>
<feature type="transmembrane region" description="Helical" evidence="7">
    <location>
        <begin position="896"/>
        <end position="921"/>
    </location>
</feature>
<accession>A0A6B0YVR3</accession>
<evidence type="ECO:0000256" key="4">
    <source>
        <dbReference type="ARBA" id="ARBA00022989"/>
    </source>
</evidence>
<feature type="transmembrane region" description="Helical" evidence="7">
    <location>
        <begin position="471"/>
        <end position="489"/>
    </location>
</feature>
<evidence type="ECO:0000259" key="8">
    <source>
        <dbReference type="Pfam" id="PF02687"/>
    </source>
</evidence>
<evidence type="ECO:0000256" key="6">
    <source>
        <dbReference type="ARBA" id="ARBA00038076"/>
    </source>
</evidence>